<dbReference type="EMBL" id="ML170156">
    <property type="protein sequence ID" value="TDL29316.1"/>
    <property type="molecule type" value="Genomic_DNA"/>
</dbReference>
<name>A0A4R5XG43_9AGAM</name>
<accession>A0A4R5XG43</accession>
<protein>
    <submittedName>
        <fullName evidence="3">Uncharacterized protein</fullName>
    </submittedName>
</protein>
<feature type="transmembrane region" description="Helical" evidence="2">
    <location>
        <begin position="198"/>
        <end position="218"/>
    </location>
</feature>
<evidence type="ECO:0000313" key="4">
    <source>
        <dbReference type="Proteomes" id="UP000294933"/>
    </source>
</evidence>
<evidence type="ECO:0000313" key="3">
    <source>
        <dbReference type="EMBL" id="TDL29316.1"/>
    </source>
</evidence>
<keyword evidence="4" id="KW-1185">Reference proteome</keyword>
<feature type="region of interest" description="Disordered" evidence="1">
    <location>
        <begin position="338"/>
        <end position="378"/>
    </location>
</feature>
<keyword evidence="2" id="KW-1133">Transmembrane helix</keyword>
<dbReference type="AlphaFoldDB" id="A0A4R5XG43"/>
<dbReference type="Proteomes" id="UP000294933">
    <property type="component" value="Unassembled WGS sequence"/>
</dbReference>
<sequence length="378" mass="42640">MVDWSSSMQVLKVSLSFQKLLYCLFGLYLWELFQTCGFEWSLITRRRRFTWPLVSGSCLQIHPLSDQASQSGYWHAQKNTEDLINPKSFLFSLQILHVVVINRTVLSLWILCECYCSCSQCPFQWTGNMAILCASTSLMIRTIAIWERRLVVVFPLAFLCAAHWALLYHGIIIVRATWDPMMGSCAVTSTNATFLNINFFYTMGFDFIIFCFATAALLRTSSRSGLWKLLFQDGLVYWGVTFAINALPAILNCLNLNGVFSSLVPAACFSAIAACRAVIRLQDYQPPDYYIHSASGMIVTSSGAARTGQGNPPRFTLTRPEVQITTDRITMQEFERHLPQASDVDENKAGNLLGPEPSGREPQEDFEDDRSKSIYSIV</sequence>
<feature type="transmembrane region" description="Helical" evidence="2">
    <location>
        <begin position="152"/>
        <end position="178"/>
    </location>
</feature>
<keyword evidence="2" id="KW-0812">Transmembrane</keyword>
<organism evidence="3 4">
    <name type="scientific">Rickenella mellea</name>
    <dbReference type="NCBI Taxonomy" id="50990"/>
    <lineage>
        <taxon>Eukaryota</taxon>
        <taxon>Fungi</taxon>
        <taxon>Dikarya</taxon>
        <taxon>Basidiomycota</taxon>
        <taxon>Agaricomycotina</taxon>
        <taxon>Agaricomycetes</taxon>
        <taxon>Hymenochaetales</taxon>
        <taxon>Rickenellaceae</taxon>
        <taxon>Rickenella</taxon>
    </lineage>
</organism>
<dbReference type="OrthoDB" id="3197626at2759"/>
<dbReference type="VEuPathDB" id="FungiDB:BD410DRAFT_758075"/>
<proteinExistence type="predicted"/>
<evidence type="ECO:0000256" key="1">
    <source>
        <dbReference type="SAM" id="MobiDB-lite"/>
    </source>
</evidence>
<reference evidence="3 4" key="1">
    <citation type="submission" date="2018-06" db="EMBL/GenBank/DDBJ databases">
        <title>A transcriptomic atlas of mushroom development highlights an independent origin of complex multicellularity.</title>
        <authorList>
            <consortium name="DOE Joint Genome Institute"/>
            <person name="Krizsan K."/>
            <person name="Almasi E."/>
            <person name="Merenyi Z."/>
            <person name="Sahu N."/>
            <person name="Viragh M."/>
            <person name="Koszo T."/>
            <person name="Mondo S."/>
            <person name="Kiss B."/>
            <person name="Balint B."/>
            <person name="Kues U."/>
            <person name="Barry K."/>
            <person name="Hegedus J.C."/>
            <person name="Henrissat B."/>
            <person name="Johnson J."/>
            <person name="Lipzen A."/>
            <person name="Ohm R."/>
            <person name="Nagy I."/>
            <person name="Pangilinan J."/>
            <person name="Yan J."/>
            <person name="Xiong Y."/>
            <person name="Grigoriev I.V."/>
            <person name="Hibbett D.S."/>
            <person name="Nagy L.G."/>
        </authorList>
    </citation>
    <scope>NUCLEOTIDE SEQUENCE [LARGE SCALE GENOMIC DNA]</scope>
    <source>
        <strain evidence="3 4">SZMC22713</strain>
    </source>
</reference>
<feature type="transmembrane region" description="Helical" evidence="2">
    <location>
        <begin position="230"/>
        <end position="251"/>
    </location>
</feature>
<keyword evidence="2" id="KW-0472">Membrane</keyword>
<feature type="transmembrane region" description="Helical" evidence="2">
    <location>
        <begin position="20"/>
        <end position="43"/>
    </location>
</feature>
<evidence type="ECO:0000256" key="2">
    <source>
        <dbReference type="SAM" id="Phobius"/>
    </source>
</evidence>
<gene>
    <name evidence="3" type="ORF">BD410DRAFT_758075</name>
</gene>